<gene>
    <name evidence="1" type="ORF">BN1095_4050001</name>
</gene>
<proteinExistence type="predicted"/>
<organism evidence="1">
    <name type="scientific">Clostridioides difficile</name>
    <name type="common">Peptoclostridium difficile</name>
    <dbReference type="NCBI Taxonomy" id="1496"/>
    <lineage>
        <taxon>Bacteria</taxon>
        <taxon>Bacillati</taxon>
        <taxon>Bacillota</taxon>
        <taxon>Clostridia</taxon>
        <taxon>Peptostreptococcales</taxon>
        <taxon>Peptostreptococcaceae</taxon>
        <taxon>Clostridioides</taxon>
    </lineage>
</organism>
<name>A0A069ATQ1_CLODI</name>
<reference evidence="1" key="1">
    <citation type="submission" date="2014-07" db="EMBL/GenBank/DDBJ databases">
        <authorList>
            <person name="Monot Marc"/>
        </authorList>
    </citation>
    <scope>NUCLEOTIDE SEQUENCE</scope>
    <source>
        <strain evidence="1">7032989</strain>
    </source>
</reference>
<accession>A0A069ATQ1</accession>
<dbReference type="AlphaFoldDB" id="A0A069ATQ1"/>
<protein>
    <submittedName>
        <fullName evidence="1">Uncharacterized protein</fullName>
    </submittedName>
</protein>
<sequence>MPAVRGEFDGVAVDVDTAARGGDGAGGFDGDIDVDVLSGADAAEDAA</sequence>
<evidence type="ECO:0000313" key="1">
    <source>
        <dbReference type="EMBL" id="CDT29058.1"/>
    </source>
</evidence>
<dbReference type="EMBL" id="LK933078">
    <property type="protein sequence ID" value="CDT29058.1"/>
    <property type="molecule type" value="Genomic_DNA"/>
</dbReference>